<protein>
    <recommendedName>
        <fullName evidence="4">HTH luxR-type domain-containing protein</fullName>
    </recommendedName>
</protein>
<accession>A0A927JCE5</accession>
<dbReference type="PROSITE" id="PS00622">
    <property type="entry name" value="HTH_LUXR_1"/>
    <property type="match status" value="1"/>
</dbReference>
<keyword evidence="6" id="KW-1185">Reference proteome</keyword>
<comment type="caution">
    <text evidence="5">The sequence shown here is derived from an EMBL/GenBank/DDBJ whole genome shotgun (WGS) entry which is preliminary data.</text>
</comment>
<dbReference type="GO" id="GO:0006355">
    <property type="term" value="P:regulation of DNA-templated transcription"/>
    <property type="evidence" value="ECO:0007669"/>
    <property type="project" value="InterPro"/>
</dbReference>
<keyword evidence="1" id="KW-0805">Transcription regulation</keyword>
<evidence type="ECO:0000256" key="1">
    <source>
        <dbReference type="ARBA" id="ARBA00023015"/>
    </source>
</evidence>
<dbReference type="InterPro" id="IPR000792">
    <property type="entry name" value="Tscrpt_reg_LuxR_C"/>
</dbReference>
<dbReference type="GO" id="GO:0003677">
    <property type="term" value="F:DNA binding"/>
    <property type="evidence" value="ECO:0007669"/>
    <property type="project" value="UniProtKB-KW"/>
</dbReference>
<dbReference type="Pfam" id="PF00196">
    <property type="entry name" value="GerE"/>
    <property type="match status" value="1"/>
</dbReference>
<dbReference type="Proteomes" id="UP000642993">
    <property type="component" value="Unassembled WGS sequence"/>
</dbReference>
<evidence type="ECO:0000259" key="4">
    <source>
        <dbReference type="PROSITE" id="PS50043"/>
    </source>
</evidence>
<evidence type="ECO:0000313" key="5">
    <source>
        <dbReference type="EMBL" id="MBD8506696.1"/>
    </source>
</evidence>
<dbReference type="Gene3D" id="1.25.40.10">
    <property type="entry name" value="Tetratricopeptide repeat domain"/>
    <property type="match status" value="3"/>
</dbReference>
<evidence type="ECO:0000256" key="3">
    <source>
        <dbReference type="ARBA" id="ARBA00023163"/>
    </source>
</evidence>
<dbReference type="SMART" id="SM00421">
    <property type="entry name" value="HTH_LUXR"/>
    <property type="match status" value="1"/>
</dbReference>
<proteinExistence type="predicted"/>
<evidence type="ECO:0000313" key="6">
    <source>
        <dbReference type="Proteomes" id="UP000642993"/>
    </source>
</evidence>
<dbReference type="InterPro" id="IPR011990">
    <property type="entry name" value="TPR-like_helical_dom_sf"/>
</dbReference>
<dbReference type="SUPFAM" id="SSF46894">
    <property type="entry name" value="C-terminal effector domain of the bipartite response regulators"/>
    <property type="match status" value="1"/>
</dbReference>
<dbReference type="AlphaFoldDB" id="A0A927JCE5"/>
<sequence length="528" mass="56353">MLFRERAWADAYSVLTRAAEREPLCPSDIELISTAAYVMGKDAESDAALERAYRGHNERGSAPGAARCAFWLGISLVMRGEPARGGGWLGRAHDTLAYEPDDCAESGLLLVPSGLHALSEQDSDSALAAFSQAARIAERCGDADLAALSSLGQGQALIQRGDIRQGVEHLDAAMVAVTAGDVSIIASGIIYCAVLIECRRILDLRRSQEWTAAMSRWCGTQPDLVLYRGQCLVHRSEILQWHGQWAEAMAEARRAVERLAWPRQPAAGMAYYQLAELYRLRGEHAAAEQAYHDAVEHGHSPQPGLALLRLAQGNADAATASLRRVLDETHDQPARARLLAALAETLLAAGEASSARTAVVELGEIAESVATPLLAGLAAQSAGAVLLAEDKAAQACAELQAAQRVWQELEAPYEAAHAHALLARACLALGDTDTARLELEAARGTYRQLGAARDLASLSVAGNPGDLSPREREVLALVAAGNTNKRIAATLVLSEKTVERHVSSILSKLRVPNRAAATAYAYQHGIVQ</sequence>
<dbReference type="SUPFAM" id="SSF48452">
    <property type="entry name" value="TPR-like"/>
    <property type="match status" value="3"/>
</dbReference>
<dbReference type="PRINTS" id="PR00038">
    <property type="entry name" value="HTHLUXR"/>
</dbReference>
<keyword evidence="2" id="KW-0238">DNA-binding</keyword>
<reference evidence="5" key="1">
    <citation type="submission" date="2020-09" db="EMBL/GenBank/DDBJ databases">
        <title>Hoyosella lacisalsi sp. nov., a halotolerant actinobacterium isolated from soil of Lake Gudzhirganskoe.</title>
        <authorList>
            <person name="Yang Q."/>
            <person name="Guo P.Y."/>
            <person name="Liu S.W."/>
            <person name="Li F.N."/>
            <person name="Sun C.H."/>
        </authorList>
    </citation>
    <scope>NUCLEOTIDE SEQUENCE</scope>
    <source>
        <strain evidence="5">G463</strain>
    </source>
</reference>
<dbReference type="InterPro" id="IPR016032">
    <property type="entry name" value="Sig_transdc_resp-reg_C-effctor"/>
</dbReference>
<dbReference type="EMBL" id="JACYWE010000005">
    <property type="protein sequence ID" value="MBD8506696.1"/>
    <property type="molecule type" value="Genomic_DNA"/>
</dbReference>
<keyword evidence="3" id="KW-0804">Transcription</keyword>
<dbReference type="CDD" id="cd06170">
    <property type="entry name" value="LuxR_C_like"/>
    <property type="match status" value="1"/>
</dbReference>
<dbReference type="Gene3D" id="1.10.10.10">
    <property type="entry name" value="Winged helix-like DNA-binding domain superfamily/Winged helix DNA-binding domain"/>
    <property type="match status" value="1"/>
</dbReference>
<gene>
    <name evidence="5" type="ORF">HT102_09375</name>
</gene>
<evidence type="ECO:0000256" key="2">
    <source>
        <dbReference type="ARBA" id="ARBA00023125"/>
    </source>
</evidence>
<dbReference type="PANTHER" id="PTHR44688:SF16">
    <property type="entry name" value="DNA-BINDING TRANSCRIPTIONAL ACTIVATOR DEVR_DOSR"/>
    <property type="match status" value="1"/>
</dbReference>
<name>A0A927JCE5_9ACTN</name>
<dbReference type="PANTHER" id="PTHR44688">
    <property type="entry name" value="DNA-BINDING TRANSCRIPTIONAL ACTIVATOR DEVR_DOSR"/>
    <property type="match status" value="1"/>
</dbReference>
<dbReference type="PROSITE" id="PS50043">
    <property type="entry name" value="HTH_LUXR_2"/>
    <property type="match status" value="1"/>
</dbReference>
<feature type="domain" description="HTH luxR-type" evidence="4">
    <location>
        <begin position="460"/>
        <end position="525"/>
    </location>
</feature>
<organism evidence="5 6">
    <name type="scientific">Lolliginicoccus lacisalsi</name>
    <dbReference type="NCBI Taxonomy" id="2742202"/>
    <lineage>
        <taxon>Bacteria</taxon>
        <taxon>Bacillati</taxon>
        <taxon>Actinomycetota</taxon>
        <taxon>Actinomycetes</taxon>
        <taxon>Mycobacteriales</taxon>
        <taxon>Hoyosellaceae</taxon>
        <taxon>Lolliginicoccus</taxon>
    </lineage>
</organism>
<dbReference type="InterPro" id="IPR036388">
    <property type="entry name" value="WH-like_DNA-bd_sf"/>
</dbReference>